<evidence type="ECO:0000259" key="2">
    <source>
        <dbReference type="Pfam" id="PF22691"/>
    </source>
</evidence>
<dbReference type="Gene3D" id="3.40.47.10">
    <property type="match status" value="1"/>
</dbReference>
<feature type="domain" description="Thiolase C-terminal" evidence="2">
    <location>
        <begin position="240"/>
        <end position="384"/>
    </location>
</feature>
<organism evidence="3 4">
    <name type="scientific">Desulfurella multipotens</name>
    <dbReference type="NCBI Taxonomy" id="79269"/>
    <lineage>
        <taxon>Bacteria</taxon>
        <taxon>Pseudomonadati</taxon>
        <taxon>Campylobacterota</taxon>
        <taxon>Desulfurellia</taxon>
        <taxon>Desulfurellales</taxon>
        <taxon>Desulfurellaceae</taxon>
        <taxon>Desulfurella</taxon>
    </lineage>
</organism>
<evidence type="ECO:0000259" key="1">
    <source>
        <dbReference type="Pfam" id="PF00108"/>
    </source>
</evidence>
<dbReference type="InterPro" id="IPR016039">
    <property type="entry name" value="Thiolase-like"/>
</dbReference>
<dbReference type="AlphaFoldDB" id="A0A1G6RF38"/>
<dbReference type="EMBL" id="FMYU01000017">
    <property type="protein sequence ID" value="SDD03168.1"/>
    <property type="molecule type" value="Genomic_DNA"/>
</dbReference>
<accession>A0A1G6RF38</accession>
<dbReference type="SUPFAM" id="SSF53901">
    <property type="entry name" value="Thiolase-like"/>
    <property type="match status" value="1"/>
</dbReference>
<feature type="domain" description="Thiolase N-terminal" evidence="1">
    <location>
        <begin position="4"/>
        <end position="220"/>
    </location>
</feature>
<dbReference type="GO" id="GO:0003988">
    <property type="term" value="F:acetyl-CoA C-acyltransferase activity"/>
    <property type="evidence" value="ECO:0007669"/>
    <property type="project" value="UniProtKB-ARBA"/>
</dbReference>
<dbReference type="Proteomes" id="UP000199411">
    <property type="component" value="Unassembled WGS sequence"/>
</dbReference>
<evidence type="ECO:0000313" key="3">
    <source>
        <dbReference type="EMBL" id="SDD03168.1"/>
    </source>
</evidence>
<dbReference type="PIRSF" id="PIRSF000429">
    <property type="entry name" value="Ac-CoA_Ac_transf"/>
    <property type="match status" value="1"/>
</dbReference>
<dbReference type="InterPro" id="IPR002155">
    <property type="entry name" value="Thiolase"/>
</dbReference>
<sequence length="386" mass="40977">MRDVAVVGIGITNFGYLWEKSWRDLAVEASLEAIKSSGVDKIDSIYLGNFSGGTFVEQEHMAAILADYLGFLHIPSTRIENACASGGVALRHAYMEVASGMSDVVLVTGVEKMTDVVTSQGVYSLSMAADREYEGYQGVTFPGLFALVAKKYMHDFNATRKQLAAVAVKNHKNASKNPKAQFHNIITIDDVLNASIIADPLGLYDCSPMTDGAASVVLMPLEKAKKLSNSDKPIKISGIAQATDTIALAQRNDFVTFQATIEAAKKAYQMAGKSPQDINVAEVHDCFTIAEICAIEDLGFFEKGKGAKATEDGLTEIDGKIPVNPSGGLKGKGHPVGATGIAQIVNLVEQLRGQAKDLQVNNAKVGLAHNLGGSGATVTVTILEVI</sequence>
<protein>
    <submittedName>
        <fullName evidence="3">Acetyl-CoA C-acetyltransferase</fullName>
    </submittedName>
</protein>
<dbReference type="Pfam" id="PF22691">
    <property type="entry name" value="Thiolase_C_1"/>
    <property type="match status" value="1"/>
</dbReference>
<reference evidence="4" key="1">
    <citation type="submission" date="2016-10" db="EMBL/GenBank/DDBJ databases">
        <authorList>
            <person name="Varghese N."/>
            <person name="Submissions S."/>
        </authorList>
    </citation>
    <scope>NUCLEOTIDE SEQUENCE [LARGE SCALE GENOMIC DNA]</scope>
    <source>
        <strain evidence="4">DSM 8415</strain>
    </source>
</reference>
<dbReference type="InterPro" id="IPR020616">
    <property type="entry name" value="Thiolase_N"/>
</dbReference>
<dbReference type="PANTHER" id="PTHR42870:SF6">
    <property type="entry name" value="ACETYL-COA C-ACYLTRANSFERASE"/>
    <property type="match status" value="1"/>
</dbReference>
<dbReference type="InterPro" id="IPR055140">
    <property type="entry name" value="Thiolase_C_2"/>
</dbReference>
<keyword evidence="3" id="KW-0808">Transferase</keyword>
<dbReference type="Pfam" id="PF00108">
    <property type="entry name" value="Thiolase_N"/>
    <property type="match status" value="1"/>
</dbReference>
<dbReference type="CDD" id="cd00829">
    <property type="entry name" value="SCP-x_thiolase"/>
    <property type="match status" value="1"/>
</dbReference>
<keyword evidence="4" id="KW-1185">Reference proteome</keyword>
<proteinExistence type="predicted"/>
<dbReference type="OrthoDB" id="9785768at2"/>
<dbReference type="RefSeq" id="WP_092129732.1">
    <property type="nucleotide sequence ID" value="NZ_FMYU01000017.1"/>
</dbReference>
<name>A0A1G6RF38_9BACT</name>
<evidence type="ECO:0000313" key="4">
    <source>
        <dbReference type="Proteomes" id="UP000199411"/>
    </source>
</evidence>
<gene>
    <name evidence="3" type="ORF">SAMN05660835_01783</name>
</gene>
<dbReference type="PANTHER" id="PTHR42870">
    <property type="entry name" value="ACETYL-COA C-ACETYLTRANSFERASE"/>
    <property type="match status" value="1"/>
</dbReference>
<dbReference type="NCBIfam" id="NF004720">
    <property type="entry name" value="PRK06064.1"/>
    <property type="match status" value="1"/>
</dbReference>